<comment type="caution">
    <text evidence="2">The sequence shown here is derived from an EMBL/GenBank/DDBJ whole genome shotgun (WGS) entry which is preliminary data.</text>
</comment>
<dbReference type="EMBL" id="WBSL01000009">
    <property type="protein sequence ID" value="MPY67795.1"/>
    <property type="molecule type" value="Genomic_DNA"/>
</dbReference>
<sequence>MTFAAYVTPLYALCLALIAGYWLWRVGREARLRHEPRVAWWAVLGWLVLLLAPLLEVPALFGLGAAALLLAEFWPGAFRPTRTRPGGAWPLVGVLLGLALLALLAAQGDGRVRDLAVPLAAALGLLLAGAGGLIARTLFRPLPPARRLPGLEVRFGPTQLPEWPDLSLALTGRGARLTNVSDGPLWLAGWSPSGTNAWLRVRDEGGAPLNVLPSGGHAVLPLRGWERGVRVWYVRELGPGPSQLFRADWTPPGGGERVLN</sequence>
<feature type="transmembrane region" description="Helical" evidence="1">
    <location>
        <begin position="89"/>
        <end position="107"/>
    </location>
</feature>
<feature type="transmembrane region" description="Helical" evidence="1">
    <location>
        <begin position="6"/>
        <end position="26"/>
    </location>
</feature>
<evidence type="ECO:0000256" key="1">
    <source>
        <dbReference type="SAM" id="Phobius"/>
    </source>
</evidence>
<keyword evidence="1" id="KW-1133">Transmembrane helix</keyword>
<keyword evidence="1" id="KW-0472">Membrane</keyword>
<proteinExistence type="predicted"/>
<feature type="transmembrane region" description="Helical" evidence="1">
    <location>
        <begin position="119"/>
        <end position="139"/>
    </location>
</feature>
<dbReference type="RefSeq" id="WP_322618843.1">
    <property type="nucleotide sequence ID" value="NZ_WBSL01000009.1"/>
</dbReference>
<dbReference type="Proteomes" id="UP000484842">
    <property type="component" value="Unassembled WGS sequence"/>
</dbReference>
<evidence type="ECO:0000313" key="3">
    <source>
        <dbReference type="Proteomes" id="UP000484842"/>
    </source>
</evidence>
<name>A0A7X1TSG3_9DEIO</name>
<feature type="transmembrane region" description="Helical" evidence="1">
    <location>
        <begin position="38"/>
        <end position="55"/>
    </location>
</feature>
<organism evidence="2 3">
    <name type="scientific">Deinococcus terrestris</name>
    <dbReference type="NCBI Taxonomy" id="2651870"/>
    <lineage>
        <taxon>Bacteria</taxon>
        <taxon>Thermotogati</taxon>
        <taxon>Deinococcota</taxon>
        <taxon>Deinococci</taxon>
        <taxon>Deinococcales</taxon>
        <taxon>Deinococcaceae</taxon>
        <taxon>Deinococcus</taxon>
    </lineage>
</organism>
<feature type="transmembrane region" description="Helical" evidence="1">
    <location>
        <begin position="61"/>
        <end position="77"/>
    </location>
</feature>
<accession>A0A7X1TSG3</accession>
<protein>
    <submittedName>
        <fullName evidence="2">Uncharacterized protein</fullName>
    </submittedName>
</protein>
<evidence type="ECO:0000313" key="2">
    <source>
        <dbReference type="EMBL" id="MPY67795.1"/>
    </source>
</evidence>
<gene>
    <name evidence="2" type="ORF">F8S09_14075</name>
</gene>
<keyword evidence="3" id="KW-1185">Reference proteome</keyword>
<dbReference type="AlphaFoldDB" id="A0A7X1TSG3"/>
<reference evidence="2 3" key="1">
    <citation type="submission" date="2019-10" db="EMBL/GenBank/DDBJ databases">
        <title>Deinococcus sp. isolated from soil.</title>
        <authorList>
            <person name="Li Y."/>
            <person name="Wang J."/>
        </authorList>
    </citation>
    <scope>NUCLEOTIDE SEQUENCE [LARGE SCALE GENOMIC DNA]</scope>
    <source>
        <strain evidence="2 3">SDU3-2</strain>
    </source>
</reference>
<keyword evidence="1" id="KW-0812">Transmembrane</keyword>